<keyword evidence="4" id="KW-0560">Oxidoreductase</keyword>
<proteinExistence type="predicted"/>
<name>A0A9P6SL68_9HELO</name>
<evidence type="ECO:0000313" key="8">
    <source>
        <dbReference type="Proteomes" id="UP000785200"/>
    </source>
</evidence>
<accession>A0A9P6SL68</accession>
<dbReference type="InterPro" id="IPR006620">
    <property type="entry name" value="Pro_4_hyd_alph"/>
</dbReference>
<keyword evidence="5" id="KW-0408">Iron</keyword>
<reference evidence="7" key="1">
    <citation type="submission" date="2019-07" db="EMBL/GenBank/DDBJ databases">
        <title>Hyphodiscus hymeniophilus genome sequencing and assembly.</title>
        <authorList>
            <person name="Kramer G."/>
            <person name="Nodwell J."/>
        </authorList>
    </citation>
    <scope>NUCLEOTIDE SEQUENCE</scope>
    <source>
        <strain evidence="7">ATCC 34498</strain>
    </source>
</reference>
<protein>
    <recommendedName>
        <fullName evidence="6">Prolyl 4-hydroxylase alpha subunit domain-containing protein</fullName>
    </recommendedName>
</protein>
<evidence type="ECO:0000256" key="4">
    <source>
        <dbReference type="ARBA" id="ARBA00023002"/>
    </source>
</evidence>
<gene>
    <name evidence="7" type="ORF">D0Z07_9172</name>
</gene>
<evidence type="ECO:0000313" key="7">
    <source>
        <dbReference type="EMBL" id="KAG0645103.1"/>
    </source>
</evidence>
<dbReference type="PANTHER" id="PTHR10869">
    <property type="entry name" value="PROLYL 4-HYDROXYLASE ALPHA SUBUNIT"/>
    <property type="match status" value="1"/>
</dbReference>
<dbReference type="PANTHER" id="PTHR10869:SF241">
    <property type="entry name" value="FE2OG DIOXYGENASE DOMAIN-CONTAINING PROTEIN"/>
    <property type="match status" value="1"/>
</dbReference>
<keyword evidence="8" id="KW-1185">Reference proteome</keyword>
<dbReference type="Gene3D" id="2.60.120.620">
    <property type="entry name" value="q2cbj1_9rhob like domain"/>
    <property type="match status" value="1"/>
</dbReference>
<dbReference type="EMBL" id="VNKQ01000020">
    <property type="protein sequence ID" value="KAG0645103.1"/>
    <property type="molecule type" value="Genomic_DNA"/>
</dbReference>
<dbReference type="GO" id="GO:0004656">
    <property type="term" value="F:procollagen-proline 4-dioxygenase activity"/>
    <property type="evidence" value="ECO:0007669"/>
    <property type="project" value="TreeGrafter"/>
</dbReference>
<comment type="cofactor">
    <cofactor evidence="1">
        <name>L-ascorbate</name>
        <dbReference type="ChEBI" id="CHEBI:38290"/>
    </cofactor>
</comment>
<dbReference type="GO" id="GO:0005506">
    <property type="term" value="F:iron ion binding"/>
    <property type="evidence" value="ECO:0007669"/>
    <property type="project" value="InterPro"/>
</dbReference>
<keyword evidence="3" id="KW-0223">Dioxygenase</keyword>
<evidence type="ECO:0000256" key="3">
    <source>
        <dbReference type="ARBA" id="ARBA00022964"/>
    </source>
</evidence>
<organism evidence="7 8">
    <name type="scientific">Hyphodiscus hymeniophilus</name>
    <dbReference type="NCBI Taxonomy" id="353542"/>
    <lineage>
        <taxon>Eukaryota</taxon>
        <taxon>Fungi</taxon>
        <taxon>Dikarya</taxon>
        <taxon>Ascomycota</taxon>
        <taxon>Pezizomycotina</taxon>
        <taxon>Leotiomycetes</taxon>
        <taxon>Helotiales</taxon>
        <taxon>Hyphodiscaceae</taxon>
        <taxon>Hyphodiscus</taxon>
    </lineage>
</organism>
<sequence length="326" mass="36678">MATILQKERTRFNAAAKKNGNNSNPIKTFQIVDTNYKSQPVDIRDDFLAPLEDPSVIKVEKVDFASGELPEFKKLYAVVLDNILSKQECDQLIHLAELSAGGHGEAKILDNGWKPAMVNAGVGCEFYAPQYRNSDRIIWDNNVLVERLWNRIRQGKGIKEYLSALDGPDYAPVLGYGATKRGERWVPTKQGINERMRFLKYGAGQFFRRHCDGVFETADRSQRSFYTVQLYLNDSAQALGMDTPKRRQAAIAYESKEKQRGKLLFGGATTFHSPDNSDKSMDIDPSQNSLLHSGADVVAGEKYTMRSDIMYEFESGKDKSAGIVFH</sequence>
<dbReference type="OrthoDB" id="69177at2759"/>
<dbReference type="GO" id="GO:0005783">
    <property type="term" value="C:endoplasmic reticulum"/>
    <property type="evidence" value="ECO:0007669"/>
    <property type="project" value="TreeGrafter"/>
</dbReference>
<dbReference type="InterPro" id="IPR045054">
    <property type="entry name" value="P4HA-like"/>
</dbReference>
<evidence type="ECO:0000256" key="1">
    <source>
        <dbReference type="ARBA" id="ARBA00001961"/>
    </source>
</evidence>
<evidence type="ECO:0000259" key="6">
    <source>
        <dbReference type="SMART" id="SM00702"/>
    </source>
</evidence>
<keyword evidence="2" id="KW-0479">Metal-binding</keyword>
<dbReference type="GO" id="GO:0031418">
    <property type="term" value="F:L-ascorbic acid binding"/>
    <property type="evidence" value="ECO:0007669"/>
    <property type="project" value="InterPro"/>
</dbReference>
<evidence type="ECO:0000256" key="5">
    <source>
        <dbReference type="ARBA" id="ARBA00023004"/>
    </source>
</evidence>
<dbReference type="SMART" id="SM00702">
    <property type="entry name" value="P4Hc"/>
    <property type="match status" value="1"/>
</dbReference>
<feature type="domain" description="Prolyl 4-hydroxylase alpha subunit" evidence="6">
    <location>
        <begin position="75"/>
        <end position="310"/>
    </location>
</feature>
<dbReference type="Proteomes" id="UP000785200">
    <property type="component" value="Unassembled WGS sequence"/>
</dbReference>
<comment type="caution">
    <text evidence="7">The sequence shown here is derived from an EMBL/GenBank/DDBJ whole genome shotgun (WGS) entry which is preliminary data.</text>
</comment>
<dbReference type="AlphaFoldDB" id="A0A9P6SL68"/>
<evidence type="ECO:0000256" key="2">
    <source>
        <dbReference type="ARBA" id="ARBA00022723"/>
    </source>
</evidence>